<dbReference type="Proteomes" id="UP000652153">
    <property type="component" value="Unassembled WGS sequence"/>
</dbReference>
<protein>
    <submittedName>
        <fullName evidence="2">Uncharacterized protein</fullName>
    </submittedName>
</protein>
<name>A0ABQ1Z8N5_9BACL</name>
<sequence>MFVDGKYKFDFGSEPQTNQGTQKTQSGQGSGIVRYKQNNAWSD</sequence>
<feature type="compositionally biased region" description="Low complexity" evidence="1">
    <location>
        <begin position="16"/>
        <end position="27"/>
    </location>
</feature>
<dbReference type="EMBL" id="BMFU01000002">
    <property type="protein sequence ID" value="GGH52990.1"/>
    <property type="molecule type" value="Genomic_DNA"/>
</dbReference>
<proteinExistence type="predicted"/>
<gene>
    <name evidence="2" type="ORF">GCM10008014_20240</name>
</gene>
<feature type="compositionally biased region" description="Basic and acidic residues" evidence="1">
    <location>
        <begin position="1"/>
        <end position="11"/>
    </location>
</feature>
<evidence type="ECO:0000256" key="1">
    <source>
        <dbReference type="SAM" id="MobiDB-lite"/>
    </source>
</evidence>
<feature type="region of interest" description="Disordered" evidence="1">
    <location>
        <begin position="1"/>
        <end position="43"/>
    </location>
</feature>
<organism evidence="2 3">
    <name type="scientific">Paenibacillus silvae</name>
    <dbReference type="NCBI Taxonomy" id="1325358"/>
    <lineage>
        <taxon>Bacteria</taxon>
        <taxon>Bacillati</taxon>
        <taxon>Bacillota</taxon>
        <taxon>Bacilli</taxon>
        <taxon>Bacillales</taxon>
        <taxon>Paenibacillaceae</taxon>
        <taxon>Paenibacillus</taxon>
    </lineage>
</organism>
<keyword evidence="3" id="KW-1185">Reference proteome</keyword>
<comment type="caution">
    <text evidence="2">The sequence shown here is derived from an EMBL/GenBank/DDBJ whole genome shotgun (WGS) entry which is preliminary data.</text>
</comment>
<reference evidence="3" key="1">
    <citation type="journal article" date="2019" name="Int. J. Syst. Evol. Microbiol.">
        <title>The Global Catalogue of Microorganisms (GCM) 10K type strain sequencing project: providing services to taxonomists for standard genome sequencing and annotation.</title>
        <authorList>
            <consortium name="The Broad Institute Genomics Platform"/>
            <consortium name="The Broad Institute Genome Sequencing Center for Infectious Disease"/>
            <person name="Wu L."/>
            <person name="Ma J."/>
        </authorList>
    </citation>
    <scope>NUCLEOTIDE SEQUENCE [LARGE SCALE GENOMIC DNA]</scope>
    <source>
        <strain evidence="3">CGMCC 1.12770</strain>
    </source>
</reference>
<accession>A0ABQ1Z8N5</accession>
<evidence type="ECO:0000313" key="2">
    <source>
        <dbReference type="EMBL" id="GGH52990.1"/>
    </source>
</evidence>
<evidence type="ECO:0000313" key="3">
    <source>
        <dbReference type="Proteomes" id="UP000652153"/>
    </source>
</evidence>